<reference evidence="1 2" key="1">
    <citation type="submission" date="2017-08" db="EMBL/GenBank/DDBJ databases">
        <title>Infants hospitalized years apart are colonized by the same room-sourced microbial strains.</title>
        <authorList>
            <person name="Brooks B."/>
            <person name="Olm M.R."/>
            <person name="Firek B.A."/>
            <person name="Baker R."/>
            <person name="Thomas B.C."/>
            <person name="Morowitz M.J."/>
            <person name="Banfield J.F."/>
        </authorList>
    </citation>
    <scope>NUCLEOTIDE SEQUENCE [LARGE SCALE GENOMIC DNA]</scope>
    <source>
        <strain evidence="1">S2_012_000_R2_81</strain>
    </source>
</reference>
<organism evidence="1 2">
    <name type="scientific">Roseateles depolymerans</name>
    <dbReference type="NCBI Taxonomy" id="76731"/>
    <lineage>
        <taxon>Bacteria</taxon>
        <taxon>Pseudomonadati</taxon>
        <taxon>Pseudomonadota</taxon>
        <taxon>Betaproteobacteria</taxon>
        <taxon>Burkholderiales</taxon>
        <taxon>Sphaerotilaceae</taxon>
        <taxon>Roseateles</taxon>
    </lineage>
</organism>
<name>A0A2W5DVD3_9BURK</name>
<dbReference type="AlphaFoldDB" id="A0A2W5DVD3"/>
<dbReference type="Proteomes" id="UP000249633">
    <property type="component" value="Unassembled WGS sequence"/>
</dbReference>
<evidence type="ECO:0000313" key="2">
    <source>
        <dbReference type="Proteomes" id="UP000249633"/>
    </source>
</evidence>
<evidence type="ECO:0000313" key="1">
    <source>
        <dbReference type="EMBL" id="PZP34613.1"/>
    </source>
</evidence>
<proteinExistence type="predicted"/>
<gene>
    <name evidence="1" type="ORF">DI603_06590</name>
</gene>
<sequence length="182" mass="20700">MPRLRVIVAALLAVGTLPPLAWWLLGPRGEAVELVARQWRTELEVERLRQESGTDWCDELPPGATVLSRRRMNDPSGQRPGEAERCQYSLLAWRLLWVAHREGRVSSAPQWPQPPLSPLPVGEPGAERTGHRAVFYELLLRNRSGQTWTCRADAARWQAYREGQRLRLPIDRWGVAHCGDLS</sequence>
<protein>
    <submittedName>
        <fullName evidence="1">Uncharacterized protein</fullName>
    </submittedName>
</protein>
<comment type="caution">
    <text evidence="1">The sequence shown here is derived from an EMBL/GenBank/DDBJ whole genome shotgun (WGS) entry which is preliminary data.</text>
</comment>
<dbReference type="EMBL" id="QFOD01000004">
    <property type="protein sequence ID" value="PZP34613.1"/>
    <property type="molecule type" value="Genomic_DNA"/>
</dbReference>
<accession>A0A2W5DVD3</accession>